<accession>A0ACC3NF25</accession>
<evidence type="ECO:0000313" key="2">
    <source>
        <dbReference type="Proteomes" id="UP001281147"/>
    </source>
</evidence>
<gene>
    <name evidence="1" type="ORF">LTR37_007128</name>
</gene>
<keyword evidence="2" id="KW-1185">Reference proteome</keyword>
<dbReference type="Proteomes" id="UP001281147">
    <property type="component" value="Unassembled WGS sequence"/>
</dbReference>
<proteinExistence type="predicted"/>
<name>A0ACC3NF25_9PEZI</name>
<reference evidence="1" key="1">
    <citation type="submission" date="2023-07" db="EMBL/GenBank/DDBJ databases">
        <title>Black Yeasts Isolated from many extreme environments.</title>
        <authorList>
            <person name="Coleine C."/>
            <person name="Stajich J.E."/>
            <person name="Selbmann L."/>
        </authorList>
    </citation>
    <scope>NUCLEOTIDE SEQUENCE</scope>
    <source>
        <strain evidence="1">CCFEE 5714</strain>
    </source>
</reference>
<sequence>MGRASRSDVSFAKTTLSYPIFTADFDPYNRGYLVVGGGGGESRSGVPNQISVLDVSNRASITTAVDIELTRDEDSVQSVANLATRDGLIVFAGINSSEADQNAGKNEHLRSFDVKYPPRKKQKTEKSDTSDEKEGKGQWESVGKRSLFRPSTAAKKETYQRILRLSPSQKRESGSRRIGAIATGLAKDSQVIVFNATNATPDASDILTSIDLPERAEAADLDIIESAESEFSVSYCTDYDIYEQSYKYDFRTKKTEKTPRGPRRVHQMPDSESATARAKFRCLRFLNAQNVVALVNKPNKSGAELRVFHLYPTGPAIQIRSHKLPSRIKQASSLDVCALDADKKGNQQFAIAVAGQDISIEVFTTNFQPATDTFSAFRSHITLRGVHEHQMTKVCFSPFHTPAEPSAEKKTTGPQQQFVRLASVSYGNSVVVDTFPLTTLEPADKKSRYVLSHPGDEKFAKWAYIVIISMVVLVTAFLLQSFRTGGFSTDTTGPFSFLPSSLRNYLDQPAYSKISHVASESITSLGSTPVAAHPTAIGRLQSRISNHNIPTATTASSDNKQKALLVRAPPHEGQGGVTVDIHPDKEAYRAKDSEAKHWHELSEEQKVRWRGRLKQAGEWAEAEGERVLFGVLFSEYAGLVGEGVRGVMGEL</sequence>
<comment type="caution">
    <text evidence="1">The sequence shown here is derived from an EMBL/GenBank/DDBJ whole genome shotgun (WGS) entry which is preliminary data.</text>
</comment>
<protein>
    <submittedName>
        <fullName evidence="1">Uncharacterized protein</fullName>
    </submittedName>
</protein>
<dbReference type="EMBL" id="JAUTXU010000049">
    <property type="protein sequence ID" value="KAK3715400.1"/>
    <property type="molecule type" value="Genomic_DNA"/>
</dbReference>
<organism evidence="1 2">
    <name type="scientific">Vermiconidia calcicola</name>
    <dbReference type="NCBI Taxonomy" id="1690605"/>
    <lineage>
        <taxon>Eukaryota</taxon>
        <taxon>Fungi</taxon>
        <taxon>Dikarya</taxon>
        <taxon>Ascomycota</taxon>
        <taxon>Pezizomycotina</taxon>
        <taxon>Dothideomycetes</taxon>
        <taxon>Dothideomycetidae</taxon>
        <taxon>Mycosphaerellales</taxon>
        <taxon>Extremaceae</taxon>
        <taxon>Vermiconidia</taxon>
    </lineage>
</organism>
<evidence type="ECO:0000313" key="1">
    <source>
        <dbReference type="EMBL" id="KAK3715400.1"/>
    </source>
</evidence>